<dbReference type="InterPro" id="IPR013848">
    <property type="entry name" value="Methylthiotransferase_N"/>
</dbReference>
<evidence type="ECO:0000256" key="3">
    <source>
        <dbReference type="ARBA" id="ARBA00004167"/>
    </source>
</evidence>
<dbReference type="PROSITE" id="PS51918">
    <property type="entry name" value="RADICAL_SAM"/>
    <property type="match status" value="1"/>
</dbReference>
<dbReference type="FunCoup" id="A0A7M7QCN4">
    <property type="interactions" value="1986"/>
</dbReference>
<dbReference type="Pfam" id="PF04055">
    <property type="entry name" value="Radical_SAM"/>
    <property type="match status" value="1"/>
</dbReference>
<keyword evidence="7" id="KW-0004">4Fe-4S</keyword>
<reference evidence="25" key="1">
    <citation type="submission" date="2021-01" db="UniProtKB">
        <authorList>
            <consortium name="EnsemblMetazoa"/>
        </authorList>
    </citation>
    <scope>IDENTIFICATION</scope>
</reference>
<evidence type="ECO:0000256" key="17">
    <source>
        <dbReference type="ARBA" id="ARBA00031213"/>
    </source>
</evidence>
<keyword evidence="13 21" id="KW-1133">Transmembrane helix</keyword>
<dbReference type="SFLD" id="SFLDG01082">
    <property type="entry name" value="B12-binding_domain_containing"/>
    <property type="match status" value="1"/>
</dbReference>
<dbReference type="PANTHER" id="PTHR11918:SF45">
    <property type="entry name" value="THREONYLCARBAMOYLADENOSINE TRNA METHYLTHIOTRANSFERASE"/>
    <property type="match status" value="1"/>
</dbReference>
<comment type="subcellular location">
    <subcellularLocation>
        <location evidence="3">Membrane</location>
        <topology evidence="3">Single-pass membrane protein</topology>
    </subcellularLocation>
</comment>
<dbReference type="SMART" id="SM00729">
    <property type="entry name" value="Elp3"/>
    <property type="match status" value="1"/>
</dbReference>
<dbReference type="InterPro" id="IPR005839">
    <property type="entry name" value="Methylthiotransferase"/>
</dbReference>
<keyword evidence="9" id="KW-0949">S-adenosyl-L-methionine</keyword>
<feature type="domain" description="Radical SAM core" evidence="24">
    <location>
        <begin position="287"/>
        <end position="518"/>
    </location>
</feature>
<dbReference type="GO" id="GO:0051539">
    <property type="term" value="F:4 iron, 4 sulfur cluster binding"/>
    <property type="evidence" value="ECO:0007669"/>
    <property type="project" value="UniProtKB-KW"/>
</dbReference>
<proteinExistence type="inferred from homology"/>
<dbReference type="EC" id="2.8.4.5" evidence="5"/>
<name>A0A7M7QCN4_NASVI</name>
<dbReference type="Pfam" id="PF00919">
    <property type="entry name" value="UPF0004"/>
    <property type="match status" value="1"/>
</dbReference>
<feature type="domain" description="MTTase N-terminal" evidence="23">
    <location>
        <begin position="151"/>
        <end position="259"/>
    </location>
</feature>
<dbReference type="InterPro" id="IPR038135">
    <property type="entry name" value="Methylthiotransferase_N_sf"/>
</dbReference>
<evidence type="ECO:0000256" key="6">
    <source>
        <dbReference type="ARBA" id="ARBA00018810"/>
    </source>
</evidence>
<dbReference type="PROSITE" id="PS51449">
    <property type="entry name" value="MTTASE_N"/>
    <property type="match status" value="1"/>
</dbReference>
<evidence type="ECO:0000256" key="20">
    <source>
        <dbReference type="SAM" id="MobiDB-lite"/>
    </source>
</evidence>
<keyword evidence="26" id="KW-1185">Reference proteome</keyword>
<evidence type="ECO:0000256" key="14">
    <source>
        <dbReference type="ARBA" id="ARBA00023004"/>
    </source>
</evidence>
<dbReference type="InterPro" id="IPR023404">
    <property type="entry name" value="rSAM_horseshoe"/>
</dbReference>
<evidence type="ECO:0000256" key="13">
    <source>
        <dbReference type="ARBA" id="ARBA00022989"/>
    </source>
</evidence>
<dbReference type="NCBIfam" id="TIGR00089">
    <property type="entry name" value="MiaB/RimO family radical SAM methylthiotransferase"/>
    <property type="match status" value="1"/>
</dbReference>
<evidence type="ECO:0000256" key="12">
    <source>
        <dbReference type="ARBA" id="ARBA00022723"/>
    </source>
</evidence>
<keyword evidence="12" id="KW-0479">Metal-binding</keyword>
<keyword evidence="15" id="KW-0411">Iron-sulfur</keyword>
<evidence type="ECO:0000256" key="16">
    <source>
        <dbReference type="ARBA" id="ARBA00023136"/>
    </source>
</evidence>
<comment type="catalytic activity">
    <reaction evidence="18">
        <text>N(6)-L-threonylcarbamoyladenosine(37) in tRNA + (sulfur carrier)-SH + AH2 + 2 S-adenosyl-L-methionine = 2-methylsulfanyl-N(6)-L-threonylcarbamoyladenosine(37) in tRNA + (sulfur carrier)-H + 5'-deoxyadenosine + L-methionine + A + S-adenosyl-L-homocysteine + 2 H(+)</text>
        <dbReference type="Rhea" id="RHEA:37075"/>
        <dbReference type="Rhea" id="RHEA-COMP:10163"/>
        <dbReference type="Rhea" id="RHEA-COMP:11092"/>
        <dbReference type="Rhea" id="RHEA-COMP:14737"/>
        <dbReference type="Rhea" id="RHEA-COMP:14739"/>
        <dbReference type="ChEBI" id="CHEBI:13193"/>
        <dbReference type="ChEBI" id="CHEBI:15378"/>
        <dbReference type="ChEBI" id="CHEBI:17319"/>
        <dbReference type="ChEBI" id="CHEBI:17499"/>
        <dbReference type="ChEBI" id="CHEBI:29917"/>
        <dbReference type="ChEBI" id="CHEBI:57844"/>
        <dbReference type="ChEBI" id="CHEBI:57856"/>
        <dbReference type="ChEBI" id="CHEBI:59789"/>
        <dbReference type="ChEBI" id="CHEBI:64428"/>
        <dbReference type="ChEBI" id="CHEBI:74418"/>
        <dbReference type="ChEBI" id="CHEBI:74420"/>
        <dbReference type="EC" id="2.8.4.5"/>
    </reaction>
</comment>
<evidence type="ECO:0000313" key="26">
    <source>
        <dbReference type="Proteomes" id="UP000002358"/>
    </source>
</evidence>
<evidence type="ECO:0000256" key="5">
    <source>
        <dbReference type="ARBA" id="ARBA00013273"/>
    </source>
</evidence>
<dbReference type="InterPro" id="IPR002792">
    <property type="entry name" value="TRAM_dom"/>
</dbReference>
<feature type="domain" description="TRAM" evidence="22">
    <location>
        <begin position="518"/>
        <end position="580"/>
    </location>
</feature>
<dbReference type="OrthoDB" id="1730074at2759"/>
<evidence type="ECO:0000259" key="24">
    <source>
        <dbReference type="PROSITE" id="PS51918"/>
    </source>
</evidence>
<protein>
    <recommendedName>
        <fullName evidence="6">Threonylcarbamoyladenosine tRNA methylthiotransferase</fullName>
        <ecNumber evidence="5">2.8.4.5</ecNumber>
    </recommendedName>
    <alternativeName>
        <fullName evidence="19">CDKAL1-like protein</fullName>
    </alternativeName>
    <alternativeName>
        <fullName evidence="17">tRNA-t(6)A37 methylthiotransferase</fullName>
    </alternativeName>
</protein>
<feature type="region of interest" description="Disordered" evidence="20">
    <location>
        <begin position="1"/>
        <end position="21"/>
    </location>
</feature>
<dbReference type="GO" id="GO:0016020">
    <property type="term" value="C:membrane"/>
    <property type="evidence" value="ECO:0007669"/>
    <property type="project" value="UniProtKB-SubCell"/>
</dbReference>
<sequence>MSKKGTYKNYLDRYSEDPVPRTTKYRQKNKDKNHTFNLQCNNDMCNTPKEEAFGYMANLVDTAFDSGRNTTVDITNENVRTAMDKSCLSDMSAPLCDIIDDIEDLILSQDITPKERYSYKKNNIRPARKKKKEEIVFPEIQIYSSVIPGTQTIYIKTWGCTHNSSDSEYMAGQLSMYGYNLTEDKSIADLWILNSCTVKNPAEDHFKNEINLARKLGKHIVVSGCVPQGAPKSNFIQGLSIIGVQQIDRVVEVVEETLKGNTVKFLNKKKEAGKKIGGAPLSLPKVRRNPLIEIIAINTGCLNQCTYCKTKHARGELGSYRPEEIIDRAIQAFKDGIKELWLTSEDTGAYGKDIDTNLPELLWKLIDVIPDKCRMRIGMTNPPYILEHLEEIGKILKHPKVYSFLHIPVQSGSDRVLFDMKREYSRSDFENIVDFLKEKIPNINIATDVICGFPTETSEDFEETMSLCQKYKFSTLFINQFFPRQGTPAAKMIQVPSKEIKNRTKLISEFFQSYEPYNTKIGEIQEVLVTEIAHDNKHYVAHNSYYEQVLIPMKKEYMGEMLKVKIISASKHSMKGEAFDEYKTKVSRPFLTQALVPEEQQDVKQFTWHMIALLIIIFAIIVKLCSKFVCI</sequence>
<dbReference type="GO" id="GO:0046872">
    <property type="term" value="F:metal ion binding"/>
    <property type="evidence" value="ECO:0007669"/>
    <property type="project" value="UniProtKB-KW"/>
</dbReference>
<keyword evidence="8" id="KW-0808">Transferase</keyword>
<dbReference type="InterPro" id="IPR006638">
    <property type="entry name" value="Elp3/MiaA/NifB-like_rSAM"/>
</dbReference>
<comment type="function">
    <text evidence="2">Catalyzes the methylthiolation of N6-threonylcarbamoyladenosine (t(6)A), leading to the formation of 2-methylthio-N6-threonylcarbamoyladenosine (ms(2)t(6)A) at position 37 in tRNAs that read codons beginning with adenine.</text>
</comment>
<dbReference type="Pfam" id="PF01938">
    <property type="entry name" value="TRAM"/>
    <property type="match status" value="1"/>
</dbReference>
<dbReference type="Proteomes" id="UP000002358">
    <property type="component" value="Unassembled WGS sequence"/>
</dbReference>
<dbReference type="EnsemblMetazoa" id="XM_031928151">
    <property type="protein sequence ID" value="XP_031784011"/>
    <property type="gene ID" value="LOC100114050"/>
</dbReference>
<comment type="cofactor">
    <cofactor evidence="1">
        <name>[4Fe-4S] cluster</name>
        <dbReference type="ChEBI" id="CHEBI:49883"/>
    </cofactor>
</comment>
<organism evidence="25 26">
    <name type="scientific">Nasonia vitripennis</name>
    <name type="common">Parasitic wasp</name>
    <dbReference type="NCBI Taxonomy" id="7425"/>
    <lineage>
        <taxon>Eukaryota</taxon>
        <taxon>Metazoa</taxon>
        <taxon>Ecdysozoa</taxon>
        <taxon>Arthropoda</taxon>
        <taxon>Hexapoda</taxon>
        <taxon>Insecta</taxon>
        <taxon>Pterygota</taxon>
        <taxon>Neoptera</taxon>
        <taxon>Endopterygota</taxon>
        <taxon>Hymenoptera</taxon>
        <taxon>Apocrita</taxon>
        <taxon>Proctotrupomorpha</taxon>
        <taxon>Chalcidoidea</taxon>
        <taxon>Pteromalidae</taxon>
        <taxon>Pteromalinae</taxon>
        <taxon>Nasonia</taxon>
    </lineage>
</organism>
<dbReference type="Gene3D" id="3.80.30.20">
    <property type="entry name" value="tm_1862 like domain"/>
    <property type="match status" value="1"/>
</dbReference>
<comment type="similarity">
    <text evidence="4">Belongs to the methylthiotransferase family. CDKAL1 subfamily.</text>
</comment>
<dbReference type="PROSITE" id="PS50926">
    <property type="entry name" value="TRAM"/>
    <property type="match status" value="1"/>
</dbReference>
<dbReference type="NCBIfam" id="TIGR01578">
    <property type="entry name" value="MiaB-like-B"/>
    <property type="match status" value="1"/>
</dbReference>
<dbReference type="FunFam" id="3.40.50.12160:FF:000005">
    <property type="entry name" value="threonylcarbamoyladenosine tRNA methylthiotransferase isoform X1"/>
    <property type="match status" value="1"/>
</dbReference>
<dbReference type="InParanoid" id="A0A7M7QCN4"/>
<keyword evidence="14" id="KW-0408">Iron</keyword>
<dbReference type="RefSeq" id="XP_031784011.1">
    <property type="nucleotide sequence ID" value="XM_031928151.2"/>
</dbReference>
<dbReference type="GeneID" id="100114050"/>
<dbReference type="FunFam" id="3.80.30.20:FF:000002">
    <property type="entry name" value="threonylcarbamoyladenosine tRNA methylthiotransferase isoform X2"/>
    <property type="match status" value="1"/>
</dbReference>
<evidence type="ECO:0000313" key="25">
    <source>
        <dbReference type="EnsemblMetazoa" id="XP_031784011"/>
    </source>
</evidence>
<dbReference type="InterPro" id="IPR006466">
    <property type="entry name" value="MiaB-like_arc_euk"/>
</dbReference>
<dbReference type="InterPro" id="IPR020612">
    <property type="entry name" value="Methylthiotransferase_CS"/>
</dbReference>
<dbReference type="PROSITE" id="PS01278">
    <property type="entry name" value="MTTASE_RADICAL"/>
    <property type="match status" value="1"/>
</dbReference>
<dbReference type="GO" id="GO:0035598">
    <property type="term" value="F:tRNA (N(6)-L-threonylcarbamoyladenosine(37)-C(2))-methylthiotransferase activity"/>
    <property type="evidence" value="ECO:0007669"/>
    <property type="project" value="UniProtKB-EC"/>
</dbReference>
<dbReference type="SUPFAM" id="SSF102114">
    <property type="entry name" value="Radical SAM enzymes"/>
    <property type="match status" value="1"/>
</dbReference>
<evidence type="ECO:0000256" key="8">
    <source>
        <dbReference type="ARBA" id="ARBA00022679"/>
    </source>
</evidence>
<evidence type="ECO:0000259" key="22">
    <source>
        <dbReference type="PROSITE" id="PS50926"/>
    </source>
</evidence>
<keyword evidence="10 21" id="KW-0812">Transmembrane</keyword>
<dbReference type="Gene3D" id="3.40.50.12160">
    <property type="entry name" value="Methylthiotransferase, N-terminal domain"/>
    <property type="match status" value="1"/>
</dbReference>
<dbReference type="CDD" id="cd01335">
    <property type="entry name" value="Radical_SAM"/>
    <property type="match status" value="1"/>
</dbReference>
<keyword evidence="11" id="KW-0819">tRNA processing</keyword>
<evidence type="ECO:0000256" key="21">
    <source>
        <dbReference type="SAM" id="Phobius"/>
    </source>
</evidence>
<evidence type="ECO:0000256" key="10">
    <source>
        <dbReference type="ARBA" id="ARBA00022692"/>
    </source>
</evidence>
<evidence type="ECO:0000256" key="4">
    <source>
        <dbReference type="ARBA" id="ARBA00008616"/>
    </source>
</evidence>
<evidence type="ECO:0000256" key="7">
    <source>
        <dbReference type="ARBA" id="ARBA00022485"/>
    </source>
</evidence>
<dbReference type="GO" id="GO:0005783">
    <property type="term" value="C:endoplasmic reticulum"/>
    <property type="evidence" value="ECO:0007669"/>
    <property type="project" value="TreeGrafter"/>
</dbReference>
<evidence type="ECO:0000256" key="11">
    <source>
        <dbReference type="ARBA" id="ARBA00022694"/>
    </source>
</evidence>
<dbReference type="AlphaFoldDB" id="A0A7M7QCN4"/>
<evidence type="ECO:0000256" key="2">
    <source>
        <dbReference type="ARBA" id="ARBA00002399"/>
    </source>
</evidence>
<dbReference type="PANTHER" id="PTHR11918">
    <property type="entry name" value="RADICAL SAM PROTEINS"/>
    <property type="match status" value="1"/>
</dbReference>
<keyword evidence="16 21" id="KW-0472">Membrane</keyword>
<dbReference type="SMR" id="A0A7M7QCN4"/>
<accession>A0A7M7QCN4</accession>
<dbReference type="InterPro" id="IPR058240">
    <property type="entry name" value="rSAM_sf"/>
</dbReference>
<dbReference type="InterPro" id="IPR007197">
    <property type="entry name" value="rSAM"/>
</dbReference>
<feature type="compositionally biased region" description="Basic and acidic residues" evidence="20">
    <location>
        <begin position="10"/>
        <end position="19"/>
    </location>
</feature>
<evidence type="ECO:0000256" key="18">
    <source>
        <dbReference type="ARBA" id="ARBA00051661"/>
    </source>
</evidence>
<evidence type="ECO:0000256" key="1">
    <source>
        <dbReference type="ARBA" id="ARBA00001966"/>
    </source>
</evidence>
<feature type="transmembrane region" description="Helical" evidence="21">
    <location>
        <begin position="606"/>
        <end position="625"/>
    </location>
</feature>
<dbReference type="SFLD" id="SFLDS00029">
    <property type="entry name" value="Radical_SAM"/>
    <property type="match status" value="1"/>
</dbReference>
<evidence type="ECO:0000256" key="19">
    <source>
        <dbReference type="ARBA" id="ARBA00076644"/>
    </source>
</evidence>
<evidence type="ECO:0000259" key="23">
    <source>
        <dbReference type="PROSITE" id="PS51449"/>
    </source>
</evidence>
<evidence type="ECO:0000256" key="9">
    <source>
        <dbReference type="ARBA" id="ARBA00022691"/>
    </source>
</evidence>
<evidence type="ECO:0000256" key="15">
    <source>
        <dbReference type="ARBA" id="ARBA00023014"/>
    </source>
</evidence>